<keyword evidence="2" id="KW-1185">Reference proteome</keyword>
<evidence type="ECO:0008006" key="3">
    <source>
        <dbReference type="Google" id="ProtNLM"/>
    </source>
</evidence>
<gene>
    <name evidence="1" type="ORF">RAG0_05236</name>
</gene>
<protein>
    <recommendedName>
        <fullName evidence="3">F-box domain-containing protein</fullName>
    </recommendedName>
</protein>
<dbReference type="InterPro" id="IPR032675">
    <property type="entry name" value="LRR_dom_sf"/>
</dbReference>
<dbReference type="EMBL" id="FJUX01000023">
    <property type="protein sequence ID" value="CZS95637.1"/>
    <property type="molecule type" value="Genomic_DNA"/>
</dbReference>
<accession>A0A1E1KC43</accession>
<name>A0A1E1KC43_9HELO</name>
<dbReference type="OrthoDB" id="4191831at2759"/>
<dbReference type="AlphaFoldDB" id="A0A1E1KC43"/>
<sequence length="476" mass="54945">MARTSPPYLKVPNELWDVVFSYDFRGKDFLVLSIINKFFNLAVEPSLYSNFTWLPKLCTALPVLRELKDRDLRTHTRGRRRNHIELPTEYFSHQAPYLLLQAILDSPRRAGYLKTVKILAPTSEVGVFWDSYHAREYGFSDAHFETCKKTIYQLPPAYHSYWIDGLYKGKLEVILGVLLLRLTGLENIEIRLRDVPATISAVIYALSCPLASRPHHYRYPNVKTFKLTTDYVHGLPLNAMLAHKEEDIFQTYQPVPSIFNYKKLKNLSITHCSPGNYLEGRLNSAMNLTKLTLRDSCVNENQLATFLAATPHLEDLDVELFYDDTIPQYLDCVKLKSALLLVHKTLKRLVLDITVHFDLLNWSLPWAVQGPMGDLKAFTALRYLDIPMQLYATEIYQASQSASLESWSEQRIDYLGQRMPDGLEWFGIRVCGKDSMSYEPHYQVQWCVEAYLRNSGVKRIVYVEDPCGEDYDTDGD</sequence>
<proteinExistence type="predicted"/>
<organism evidence="1 2">
    <name type="scientific">Rhynchosporium agropyri</name>
    <dbReference type="NCBI Taxonomy" id="914238"/>
    <lineage>
        <taxon>Eukaryota</taxon>
        <taxon>Fungi</taxon>
        <taxon>Dikarya</taxon>
        <taxon>Ascomycota</taxon>
        <taxon>Pezizomycotina</taxon>
        <taxon>Leotiomycetes</taxon>
        <taxon>Helotiales</taxon>
        <taxon>Ploettnerulaceae</taxon>
        <taxon>Rhynchosporium</taxon>
    </lineage>
</organism>
<dbReference type="Gene3D" id="3.80.10.10">
    <property type="entry name" value="Ribonuclease Inhibitor"/>
    <property type="match status" value="1"/>
</dbReference>
<evidence type="ECO:0000313" key="2">
    <source>
        <dbReference type="Proteomes" id="UP000178912"/>
    </source>
</evidence>
<reference evidence="2" key="1">
    <citation type="submission" date="2016-03" db="EMBL/GenBank/DDBJ databases">
        <authorList>
            <person name="Guldener U."/>
        </authorList>
    </citation>
    <scope>NUCLEOTIDE SEQUENCE [LARGE SCALE GENOMIC DNA]</scope>
    <source>
        <strain evidence="2">04CH-RAC-A.6.1</strain>
    </source>
</reference>
<dbReference type="Proteomes" id="UP000178912">
    <property type="component" value="Unassembled WGS sequence"/>
</dbReference>
<evidence type="ECO:0000313" key="1">
    <source>
        <dbReference type="EMBL" id="CZS95637.1"/>
    </source>
</evidence>
<dbReference type="SUPFAM" id="SSF52047">
    <property type="entry name" value="RNI-like"/>
    <property type="match status" value="1"/>
</dbReference>